<feature type="domain" description="Flagellar hook-associated protein FlgK helical" evidence="11">
    <location>
        <begin position="95"/>
        <end position="237"/>
    </location>
</feature>
<name>A0A386H580_9CLOT</name>
<organism evidence="12 13">
    <name type="scientific">Clostridium fermenticellae</name>
    <dbReference type="NCBI Taxonomy" id="2068654"/>
    <lineage>
        <taxon>Bacteria</taxon>
        <taxon>Bacillati</taxon>
        <taxon>Bacillota</taxon>
        <taxon>Clostridia</taxon>
        <taxon>Eubacteriales</taxon>
        <taxon>Clostridiaceae</taxon>
        <taxon>Clostridium</taxon>
    </lineage>
</organism>
<dbReference type="GO" id="GO:0044780">
    <property type="term" value="P:bacterial-type flagellum assembly"/>
    <property type="evidence" value="ECO:0007669"/>
    <property type="project" value="InterPro"/>
</dbReference>
<sequence>MAGLFGILDVGKSGLFAQQDAINVTSHNIANANTSGYTRQRAEFQASRPATAYPGQMGTGVDVVDINRIRDSFNDYSVRSSNSTVEKYSAASTFLSQVEDIINEPTDDKSGFSYLLGQFFDAWNTLGTHGGEYDSKSGVAKAARALTDNLNEMSNKLAQLKEDAQDKIQETLITNVNSVLDKINSLNQQIEKLESSGQTPNDLMDQRDNLIDNLSSQFGINIVSRKNEGIDLTTSNESDSSEVTNNNGIPPLSADGTSINLVDSSDPDGGYRFSYINDIKPADGQQAGEAGKYTVTYYKNGDKSSESNKVTITVDIEDTGKPGDDDYVSTEDKYKQLNTARVIWADSSGTALKVDKSVKSQGIVQGTIASDGSASVKFEDLAIFQPPSGDMNGYVQAQQYIDKYQSQLDQEAKALAFAVNAIISQSPDALADTSTNINNFFVNSLMESNYTDASSVSDAEKGITAANITINEAILDNPNLIKSAAQYDSDGNRISAENDGTRAVAIEMLRDQRIGITSIENTTDKAAFLSNNIFEEDSTIGSAPIYTIKGNTTDMTFDTNFRKIVSTIGSDELGIKDNITSNTNILNSALEVRNSISGVSLDEEMANLVQFQHCYQANGKIIATVDELLNVVINGLKK</sequence>
<evidence type="ECO:0000313" key="13">
    <source>
        <dbReference type="Proteomes" id="UP000266301"/>
    </source>
</evidence>
<dbReference type="GO" id="GO:0009424">
    <property type="term" value="C:bacterial-type flagellum hook"/>
    <property type="evidence" value="ECO:0007669"/>
    <property type="project" value="InterPro"/>
</dbReference>
<dbReference type="SUPFAM" id="SSF64518">
    <property type="entry name" value="Phase 1 flagellin"/>
    <property type="match status" value="1"/>
</dbReference>
<gene>
    <name evidence="12" type="primary">flgK</name>
    <name evidence="12" type="ORF">D4Z93_09315</name>
</gene>
<feature type="domain" description="Flagellar basal-body/hook protein C-terminal" evidence="10">
    <location>
        <begin position="596"/>
        <end position="633"/>
    </location>
</feature>
<evidence type="ECO:0000259" key="11">
    <source>
        <dbReference type="Pfam" id="PF22638"/>
    </source>
</evidence>
<dbReference type="RefSeq" id="WP_119972918.1">
    <property type="nucleotide sequence ID" value="NZ_CP032416.1"/>
</dbReference>
<keyword evidence="12" id="KW-0282">Flagellum</keyword>
<reference evidence="12 13" key="1">
    <citation type="journal article" date="2019" name="Int. J. Syst. Evol. Microbiol.">
        <title>Clostridium fermenticellae sp. nov., isolated from the mud in a fermentation cellar for the production of the Chinese liquor, baijiu.</title>
        <authorList>
            <person name="Xu P.X."/>
            <person name="Chai L.J."/>
            <person name="Qiu T."/>
            <person name="Zhang X.J."/>
            <person name="Lu Z.M."/>
            <person name="Xiao C."/>
            <person name="Wang S.T."/>
            <person name="Shen C.H."/>
            <person name="Shi J.S."/>
            <person name="Xu Z.H."/>
        </authorList>
    </citation>
    <scope>NUCLEOTIDE SEQUENCE [LARGE SCALE GENOMIC DNA]</scope>
    <source>
        <strain evidence="12 13">JN500901</strain>
    </source>
</reference>
<evidence type="ECO:0000256" key="2">
    <source>
        <dbReference type="ARBA" id="ARBA00004613"/>
    </source>
</evidence>
<feature type="domain" description="Flagellar basal body rod protein N-terminal" evidence="9">
    <location>
        <begin position="8"/>
        <end position="38"/>
    </location>
</feature>
<dbReference type="AlphaFoldDB" id="A0A386H580"/>
<dbReference type="InterPro" id="IPR001444">
    <property type="entry name" value="Flag_bb_rod_N"/>
</dbReference>
<dbReference type="EMBL" id="CP032416">
    <property type="protein sequence ID" value="AYD40718.1"/>
    <property type="molecule type" value="Genomic_DNA"/>
</dbReference>
<dbReference type="GO" id="GO:0005576">
    <property type="term" value="C:extracellular region"/>
    <property type="evidence" value="ECO:0007669"/>
    <property type="project" value="UniProtKB-SubCell"/>
</dbReference>
<evidence type="ECO:0000256" key="8">
    <source>
        <dbReference type="SAM" id="MobiDB-lite"/>
    </source>
</evidence>
<evidence type="ECO:0000256" key="4">
    <source>
        <dbReference type="ARBA" id="ARBA00016244"/>
    </source>
</evidence>
<comment type="subcellular location">
    <subcellularLocation>
        <location evidence="1">Bacterial flagellum</location>
    </subcellularLocation>
    <subcellularLocation>
        <location evidence="2">Secreted</location>
    </subcellularLocation>
</comment>
<dbReference type="Pfam" id="PF22638">
    <property type="entry name" value="FlgK_D1"/>
    <property type="match status" value="1"/>
</dbReference>
<evidence type="ECO:0000313" key="12">
    <source>
        <dbReference type="EMBL" id="AYD40718.1"/>
    </source>
</evidence>
<dbReference type="NCBIfam" id="TIGR02492">
    <property type="entry name" value="flgK_ends"/>
    <property type="match status" value="1"/>
</dbReference>
<keyword evidence="6" id="KW-0975">Bacterial flagellum</keyword>
<dbReference type="Proteomes" id="UP000266301">
    <property type="component" value="Chromosome"/>
</dbReference>
<evidence type="ECO:0000256" key="6">
    <source>
        <dbReference type="ARBA" id="ARBA00023143"/>
    </source>
</evidence>
<keyword evidence="7" id="KW-0175">Coiled coil</keyword>
<dbReference type="KEGG" id="cfer:D4Z93_09315"/>
<feature type="region of interest" description="Disordered" evidence="8">
    <location>
        <begin position="232"/>
        <end position="258"/>
    </location>
</feature>
<comment type="similarity">
    <text evidence="3">Belongs to the flagella basal body rod proteins family.</text>
</comment>
<dbReference type="PANTHER" id="PTHR30033">
    <property type="entry name" value="FLAGELLAR HOOK-ASSOCIATED PROTEIN 1"/>
    <property type="match status" value="1"/>
</dbReference>
<dbReference type="Pfam" id="PF06429">
    <property type="entry name" value="Flg_bbr_C"/>
    <property type="match status" value="1"/>
</dbReference>
<dbReference type="InterPro" id="IPR002371">
    <property type="entry name" value="FlgK"/>
</dbReference>
<keyword evidence="12" id="KW-0966">Cell projection</keyword>
<dbReference type="InterPro" id="IPR053927">
    <property type="entry name" value="FlgK_helical"/>
</dbReference>
<keyword evidence="13" id="KW-1185">Reference proteome</keyword>
<evidence type="ECO:0000256" key="1">
    <source>
        <dbReference type="ARBA" id="ARBA00004365"/>
    </source>
</evidence>
<evidence type="ECO:0000259" key="9">
    <source>
        <dbReference type="Pfam" id="PF00460"/>
    </source>
</evidence>
<protein>
    <recommendedName>
        <fullName evidence="4">Flagellar hook-associated protein 1</fullName>
    </recommendedName>
</protein>
<feature type="compositionally biased region" description="Polar residues" evidence="8">
    <location>
        <begin position="232"/>
        <end position="248"/>
    </location>
</feature>
<feature type="coiled-coil region" evidence="7">
    <location>
        <begin position="143"/>
        <end position="196"/>
    </location>
</feature>
<proteinExistence type="inferred from homology"/>
<dbReference type="PANTHER" id="PTHR30033:SF1">
    <property type="entry name" value="FLAGELLAR HOOK-ASSOCIATED PROTEIN 1"/>
    <property type="match status" value="1"/>
</dbReference>
<dbReference type="GO" id="GO:0005198">
    <property type="term" value="F:structural molecule activity"/>
    <property type="evidence" value="ECO:0007669"/>
    <property type="project" value="InterPro"/>
</dbReference>
<keyword evidence="12" id="KW-0969">Cilium</keyword>
<accession>A0A386H580</accession>
<evidence type="ECO:0000256" key="7">
    <source>
        <dbReference type="SAM" id="Coils"/>
    </source>
</evidence>
<dbReference type="InterPro" id="IPR010930">
    <property type="entry name" value="Flg_bb/hook_C_dom"/>
</dbReference>
<evidence type="ECO:0000256" key="3">
    <source>
        <dbReference type="ARBA" id="ARBA00009677"/>
    </source>
</evidence>
<keyword evidence="5" id="KW-0964">Secreted</keyword>
<dbReference type="Pfam" id="PF00460">
    <property type="entry name" value="Flg_bb_rod"/>
    <property type="match status" value="1"/>
</dbReference>
<evidence type="ECO:0000256" key="5">
    <source>
        <dbReference type="ARBA" id="ARBA00022525"/>
    </source>
</evidence>
<evidence type="ECO:0000259" key="10">
    <source>
        <dbReference type="Pfam" id="PF06429"/>
    </source>
</evidence>
<dbReference type="OrthoDB" id="9802553at2"/>